<sequence length="221" mass="23343">MAAFRRFFAVFLALVFGFSLGVLASPAFGDRIAQAVRDDLGRALAEGVRDGLAQGIAQWGEASGRNGLAASVLGALPEGKGGEGAAPRTEEQVSRPEGEAKEVLSPVPAEAASLFTALERSMTPKEREDFLRWAQAKLTPDVLDALVGLWADRSAFVRTVELTSRIRGSFTGEDVLYLFDLLGRLEARDLEKSTPGSPQGTAPSPAKKSAPSSPGFAPSAR</sequence>
<gene>
    <name evidence="3" type="ORF">C7438_1168</name>
</gene>
<name>A0A660KXH4_9BACL</name>
<feature type="region of interest" description="Disordered" evidence="1">
    <location>
        <begin position="78"/>
        <end position="102"/>
    </location>
</feature>
<feature type="chain" id="PRO_5039101711" description="DUF2059 domain-containing protein" evidence="2">
    <location>
        <begin position="25"/>
        <end position="221"/>
    </location>
</feature>
<evidence type="ECO:0000256" key="1">
    <source>
        <dbReference type="SAM" id="MobiDB-lite"/>
    </source>
</evidence>
<evidence type="ECO:0000313" key="3">
    <source>
        <dbReference type="EMBL" id="RKQ84679.1"/>
    </source>
</evidence>
<proteinExistence type="predicted"/>
<organism evidence="3 4">
    <name type="scientific">Brockia lithotrophica</name>
    <dbReference type="NCBI Taxonomy" id="933949"/>
    <lineage>
        <taxon>Bacteria</taxon>
        <taxon>Bacillati</taxon>
        <taxon>Bacillota</taxon>
        <taxon>Bacilli</taxon>
        <taxon>Bacillales</taxon>
        <taxon>Bacillales Family X. Incertae Sedis</taxon>
        <taxon>Brockia</taxon>
    </lineage>
</organism>
<dbReference type="AlphaFoldDB" id="A0A660KXH4"/>
<evidence type="ECO:0000313" key="4">
    <source>
        <dbReference type="Proteomes" id="UP000267019"/>
    </source>
</evidence>
<dbReference type="EMBL" id="RBIJ01000003">
    <property type="protein sequence ID" value="RKQ84679.1"/>
    <property type="molecule type" value="Genomic_DNA"/>
</dbReference>
<keyword evidence="4" id="KW-1185">Reference proteome</keyword>
<feature type="compositionally biased region" description="Basic and acidic residues" evidence="1">
    <location>
        <begin position="88"/>
        <end position="102"/>
    </location>
</feature>
<evidence type="ECO:0000256" key="2">
    <source>
        <dbReference type="SAM" id="SignalP"/>
    </source>
</evidence>
<accession>A0A660KXH4</accession>
<feature type="region of interest" description="Disordered" evidence="1">
    <location>
        <begin position="189"/>
        <end position="221"/>
    </location>
</feature>
<reference evidence="3 4" key="1">
    <citation type="submission" date="2018-10" db="EMBL/GenBank/DDBJ databases">
        <title>Genomic Encyclopedia of Type Strains, Phase IV (KMG-IV): sequencing the most valuable type-strain genomes for metagenomic binning, comparative biology and taxonomic classification.</title>
        <authorList>
            <person name="Goeker M."/>
        </authorList>
    </citation>
    <scope>NUCLEOTIDE SEQUENCE [LARGE SCALE GENOMIC DNA]</scope>
    <source>
        <strain evidence="3 4">DSM 22653</strain>
    </source>
</reference>
<protein>
    <recommendedName>
        <fullName evidence="5">DUF2059 domain-containing protein</fullName>
    </recommendedName>
</protein>
<dbReference type="RefSeq" id="WP_121444423.1">
    <property type="nucleotide sequence ID" value="NZ_RBIJ01000003.1"/>
</dbReference>
<feature type="compositionally biased region" description="Low complexity" evidence="1">
    <location>
        <begin position="202"/>
        <end position="221"/>
    </location>
</feature>
<dbReference type="OrthoDB" id="10019071at2"/>
<keyword evidence="2" id="KW-0732">Signal</keyword>
<dbReference type="Proteomes" id="UP000267019">
    <property type="component" value="Unassembled WGS sequence"/>
</dbReference>
<evidence type="ECO:0008006" key="5">
    <source>
        <dbReference type="Google" id="ProtNLM"/>
    </source>
</evidence>
<feature type="signal peptide" evidence="2">
    <location>
        <begin position="1"/>
        <end position="24"/>
    </location>
</feature>
<comment type="caution">
    <text evidence="3">The sequence shown here is derived from an EMBL/GenBank/DDBJ whole genome shotgun (WGS) entry which is preliminary data.</text>
</comment>